<dbReference type="AlphaFoldDB" id="A0A1B0AYS0"/>
<keyword evidence="2" id="KW-1185">Reference proteome</keyword>
<dbReference type="EMBL" id="JXJN01005936">
    <property type="status" value="NOT_ANNOTATED_CDS"/>
    <property type="molecule type" value="Genomic_DNA"/>
</dbReference>
<evidence type="ECO:0000313" key="1">
    <source>
        <dbReference type="EnsemblMetazoa" id="GPPI013263-PA"/>
    </source>
</evidence>
<accession>A0A1B0AYS0</accession>
<reference evidence="1" key="2">
    <citation type="submission" date="2020-05" db="UniProtKB">
        <authorList>
            <consortium name="EnsemblMetazoa"/>
        </authorList>
    </citation>
    <scope>IDENTIFICATION</scope>
    <source>
        <strain evidence="1">IAEA</strain>
    </source>
</reference>
<evidence type="ECO:0000313" key="2">
    <source>
        <dbReference type="Proteomes" id="UP000092460"/>
    </source>
</evidence>
<dbReference type="Proteomes" id="UP000092460">
    <property type="component" value="Unassembled WGS sequence"/>
</dbReference>
<reference evidence="2" key="1">
    <citation type="submission" date="2015-01" db="EMBL/GenBank/DDBJ databases">
        <authorList>
            <person name="Aksoy S."/>
            <person name="Warren W."/>
            <person name="Wilson R.K."/>
        </authorList>
    </citation>
    <scope>NUCLEOTIDE SEQUENCE [LARGE SCALE GENOMIC DNA]</scope>
    <source>
        <strain evidence="2">IAEA</strain>
    </source>
</reference>
<protein>
    <submittedName>
        <fullName evidence="1">Uncharacterized protein</fullName>
    </submittedName>
</protein>
<name>A0A1B0AYS0_9MUSC</name>
<proteinExistence type="predicted"/>
<sequence>MATTLQTMKKKLHQKLMTVNFKLRTNEYQSERTARAFISIYAQFILPAAVVFSERPLLTPRNQMVLGLYSHFNPISIEICELIKPAGVVLTCVQCELCLSQLLLATATT</sequence>
<dbReference type="EnsemblMetazoa" id="GPPI013263-RA">
    <property type="protein sequence ID" value="GPPI013263-PA"/>
    <property type="gene ID" value="GPPI013263"/>
</dbReference>
<organism evidence="1 2">
    <name type="scientific">Glossina palpalis gambiensis</name>
    <dbReference type="NCBI Taxonomy" id="67801"/>
    <lineage>
        <taxon>Eukaryota</taxon>
        <taxon>Metazoa</taxon>
        <taxon>Ecdysozoa</taxon>
        <taxon>Arthropoda</taxon>
        <taxon>Hexapoda</taxon>
        <taxon>Insecta</taxon>
        <taxon>Pterygota</taxon>
        <taxon>Neoptera</taxon>
        <taxon>Endopterygota</taxon>
        <taxon>Diptera</taxon>
        <taxon>Brachycera</taxon>
        <taxon>Muscomorpha</taxon>
        <taxon>Hippoboscoidea</taxon>
        <taxon>Glossinidae</taxon>
        <taxon>Glossina</taxon>
    </lineage>
</organism>
<dbReference type="VEuPathDB" id="VectorBase:GPPI013263"/>
<dbReference type="EMBL" id="JXJN01005935">
    <property type="status" value="NOT_ANNOTATED_CDS"/>
    <property type="molecule type" value="Genomic_DNA"/>
</dbReference>